<keyword evidence="8 11" id="KW-0694">RNA-binding</keyword>
<dbReference type="PANTHER" id="PTHR12439">
    <property type="entry name" value="PLACENTAL PROTEIN 11-RELATED"/>
    <property type="match status" value="1"/>
</dbReference>
<comment type="subunit">
    <text evidence="3 11">Monomer.</text>
</comment>
<evidence type="ECO:0000256" key="10">
    <source>
        <dbReference type="ARBA" id="ARBA00023239"/>
    </source>
</evidence>
<dbReference type="Pfam" id="PF09412">
    <property type="entry name" value="XendoU"/>
    <property type="match status" value="1"/>
</dbReference>
<dbReference type="InterPro" id="IPR018998">
    <property type="entry name" value="EndoU_C"/>
</dbReference>
<dbReference type="GO" id="GO:0016787">
    <property type="term" value="F:hydrolase activity"/>
    <property type="evidence" value="ECO:0007669"/>
    <property type="project" value="UniProtKB-KW"/>
</dbReference>
<name>A0A6J1SZC0_FRAOC</name>
<keyword evidence="13" id="KW-1185">Reference proteome</keyword>
<dbReference type="GO" id="GO:0016829">
    <property type="term" value="F:lyase activity"/>
    <property type="evidence" value="ECO:0007669"/>
    <property type="project" value="UniProtKB-KW"/>
</dbReference>
<dbReference type="PANTHER" id="PTHR12439:SF42">
    <property type="entry name" value="ENDORIBONUCLEASE-RELATED"/>
    <property type="match status" value="1"/>
</dbReference>
<dbReference type="PROSITE" id="PS51959">
    <property type="entry name" value="ENDOU"/>
    <property type="match status" value="1"/>
</dbReference>
<reference evidence="14" key="1">
    <citation type="submission" date="2025-08" db="UniProtKB">
        <authorList>
            <consortium name="RefSeq"/>
        </authorList>
    </citation>
    <scope>IDENTIFICATION</scope>
    <source>
        <tissue evidence="14">Whole organism</tissue>
    </source>
</reference>
<evidence type="ECO:0000256" key="2">
    <source>
        <dbReference type="ARBA" id="ARBA00010168"/>
    </source>
</evidence>
<dbReference type="AlphaFoldDB" id="A0A6J1SZC0"/>
<evidence type="ECO:0000256" key="7">
    <source>
        <dbReference type="ARBA" id="ARBA00022801"/>
    </source>
</evidence>
<evidence type="ECO:0000313" key="14">
    <source>
        <dbReference type="RefSeq" id="XP_026286172.1"/>
    </source>
</evidence>
<dbReference type="GeneID" id="113211868"/>
<comment type="cofactor">
    <cofactor evidence="1 11">
        <name>Mn(2+)</name>
        <dbReference type="ChEBI" id="CHEBI:29035"/>
    </cofactor>
</comment>
<dbReference type="GO" id="GO:0003723">
    <property type="term" value="F:RNA binding"/>
    <property type="evidence" value="ECO:0007669"/>
    <property type="project" value="UniProtKB-UniRule"/>
</dbReference>
<dbReference type="GO" id="GO:0004521">
    <property type="term" value="F:RNA endonuclease activity"/>
    <property type="evidence" value="ECO:0007669"/>
    <property type="project" value="UniProtKB-UniRule"/>
</dbReference>
<evidence type="ECO:0000256" key="9">
    <source>
        <dbReference type="ARBA" id="ARBA00023211"/>
    </source>
</evidence>
<accession>A0A6J1SZC0</accession>
<dbReference type="CDD" id="cd21159">
    <property type="entry name" value="XendoU"/>
    <property type="match status" value="1"/>
</dbReference>
<evidence type="ECO:0000259" key="12">
    <source>
        <dbReference type="PROSITE" id="PS51959"/>
    </source>
</evidence>
<dbReference type="InterPro" id="IPR037227">
    <property type="entry name" value="EndoU-like"/>
</dbReference>
<evidence type="ECO:0000256" key="8">
    <source>
        <dbReference type="ARBA" id="ARBA00022884"/>
    </source>
</evidence>
<feature type="chain" id="PRO_5027142997" evidence="11">
    <location>
        <begin position="20"/>
        <end position="290"/>
    </location>
</feature>
<keyword evidence="6 11" id="KW-0255">Endonuclease</keyword>
<sequence length="290" mass="31599">MARFLCIVVALLAVGGCSASSAVSDREIKQLSEKLFSIDKHALSELVSIDLQGKTYSSATDDKAPNPLLSVNDAATKSANANVKLLAALYDNYVPDCTVAEKETAQEKQEQSALLDGLMATPVLSNTLSFLAEKGLVPTGKAAQKEFLRKLWFSLYSRGGGVLGSSAFEHVFLGELKRGDVSGMHSWLFYNHEEENGNVDYKGYIKKLSLGQSGTLLKLRFEWLGSNKPVNSLFVGASPELEMSLYTLCFLARPDQKCHVSANGVNFYIQSWSFKLRDGFSTIGSAYPAL</sequence>
<keyword evidence="4 11" id="KW-0540">Nuclease</keyword>
<keyword evidence="11" id="KW-0732">Signal</keyword>
<keyword evidence="10" id="KW-0456">Lyase</keyword>
<protein>
    <submittedName>
        <fullName evidence="14">Endoribonuclease CG2145-like</fullName>
    </submittedName>
</protein>
<evidence type="ECO:0000256" key="4">
    <source>
        <dbReference type="ARBA" id="ARBA00022722"/>
    </source>
</evidence>
<dbReference type="KEGG" id="foc:113211868"/>
<evidence type="ECO:0000256" key="6">
    <source>
        <dbReference type="ARBA" id="ARBA00022759"/>
    </source>
</evidence>
<evidence type="ECO:0000256" key="11">
    <source>
        <dbReference type="RuleBase" id="RU367085"/>
    </source>
</evidence>
<comment type="similarity">
    <text evidence="2 11">Belongs to the ENDOU family.</text>
</comment>
<dbReference type="Proteomes" id="UP000504606">
    <property type="component" value="Unplaced"/>
</dbReference>
<dbReference type="GO" id="GO:0046872">
    <property type="term" value="F:metal ion binding"/>
    <property type="evidence" value="ECO:0007669"/>
    <property type="project" value="UniProtKB-UniRule"/>
</dbReference>
<keyword evidence="5 11" id="KW-0479">Metal-binding</keyword>
<keyword evidence="9 11" id="KW-0464">Manganese</keyword>
<keyword evidence="7 11" id="KW-0378">Hydrolase</keyword>
<feature type="signal peptide" evidence="11">
    <location>
        <begin position="1"/>
        <end position="19"/>
    </location>
</feature>
<dbReference type="PROSITE" id="PS51257">
    <property type="entry name" value="PROKAR_LIPOPROTEIN"/>
    <property type="match status" value="1"/>
</dbReference>
<evidence type="ECO:0000313" key="13">
    <source>
        <dbReference type="Proteomes" id="UP000504606"/>
    </source>
</evidence>
<proteinExistence type="inferred from homology"/>
<gene>
    <name evidence="14" type="primary">LOC113211868</name>
</gene>
<dbReference type="OrthoDB" id="430326at2759"/>
<dbReference type="SUPFAM" id="SSF142877">
    <property type="entry name" value="EndoU-like"/>
    <property type="match status" value="1"/>
</dbReference>
<evidence type="ECO:0000256" key="5">
    <source>
        <dbReference type="ARBA" id="ARBA00022723"/>
    </source>
</evidence>
<feature type="domain" description="EndoU" evidence="12">
    <location>
        <begin position="24"/>
        <end position="290"/>
    </location>
</feature>
<evidence type="ECO:0000256" key="3">
    <source>
        <dbReference type="ARBA" id="ARBA00011245"/>
    </source>
</evidence>
<evidence type="ECO:0000256" key="1">
    <source>
        <dbReference type="ARBA" id="ARBA00001936"/>
    </source>
</evidence>
<dbReference type="RefSeq" id="XP_026286172.1">
    <property type="nucleotide sequence ID" value="XM_026430387.2"/>
</dbReference>
<organism evidence="13 14">
    <name type="scientific">Frankliniella occidentalis</name>
    <name type="common">Western flower thrips</name>
    <name type="synonym">Euthrips occidentalis</name>
    <dbReference type="NCBI Taxonomy" id="133901"/>
    <lineage>
        <taxon>Eukaryota</taxon>
        <taxon>Metazoa</taxon>
        <taxon>Ecdysozoa</taxon>
        <taxon>Arthropoda</taxon>
        <taxon>Hexapoda</taxon>
        <taxon>Insecta</taxon>
        <taxon>Pterygota</taxon>
        <taxon>Neoptera</taxon>
        <taxon>Paraneoptera</taxon>
        <taxon>Thysanoptera</taxon>
        <taxon>Terebrantia</taxon>
        <taxon>Thripoidea</taxon>
        <taxon>Thripidae</taxon>
        <taxon>Frankliniella</taxon>
    </lineage>
</organism>
<dbReference type="InterPro" id="IPR039787">
    <property type="entry name" value="ENDOU"/>
</dbReference>